<dbReference type="OrthoDB" id="9766983at2"/>
<comment type="catalytic activity">
    <reaction evidence="5 6">
        <text>adenine + H2O + H(+) = hypoxanthine + NH4(+)</text>
        <dbReference type="Rhea" id="RHEA:23688"/>
        <dbReference type="ChEBI" id="CHEBI:15377"/>
        <dbReference type="ChEBI" id="CHEBI:15378"/>
        <dbReference type="ChEBI" id="CHEBI:16708"/>
        <dbReference type="ChEBI" id="CHEBI:17368"/>
        <dbReference type="ChEBI" id="CHEBI:28938"/>
        <dbReference type="EC" id="3.5.4.2"/>
    </reaction>
</comment>
<dbReference type="InterPro" id="IPR026912">
    <property type="entry name" value="Adenine_deam_C"/>
</dbReference>
<proteinExistence type="inferred from homology"/>
<sequence length="589" mass="62673">MDRELLSVAGGTKPADVVITGGRIVNVYTGEIYDGGVAISNQTIAAVGDVDYCIGEGTRTIDAEGAFITPGFIDGHIHPESSDLAIRPFAEAVLKHGTTSIMTDFHEVGVVSGLPGIEAVLEENEITDLNLYFVVPSHVPFSPALETSGGKFNPEIIREALKRPDAVGISECVGPYVLAELPDLLESLDDVASMKGMTAQGHLVEMKGKDLNKCVAAGISTCHEGLSADDIMDRARAGVHAMLRESSAARTLSDQLKCIVGKDIDTSMMSIVTDDLHCCDLASTGHLDHHLKLALEAGVPFAKAIQMVTINAARAFELTDIGALAPGKRADVNIVSGDTAEDFQVVSVFSRGKQVVDHGELLVHYEPATHDPCLLNTTKLLNPITPDSFKIAAPEGAKRVKVTCMDTLPWIPVTQPREVELECKDGYVACDVSQDVLYIAQVERYGINGNVGRAFMGGFHMTSGAIASSVGHDNHNVIVMGTNFEDMAVAVNHIIEIGGGQCLVDGGEVIECVEYPICGLLSDLSCEELAARKSALNAACAERGCIISIPFMFLSFICLAALPAYAITDHGFINVMTLQIEDPIKGVVE</sequence>
<dbReference type="HAMAP" id="MF_01518">
    <property type="entry name" value="Adenine_deamin"/>
    <property type="match status" value="1"/>
</dbReference>
<dbReference type="RefSeq" id="WP_158049042.1">
    <property type="nucleotide sequence ID" value="NZ_WAJR01000005.1"/>
</dbReference>
<evidence type="ECO:0000313" key="10">
    <source>
        <dbReference type="EMBL" id="KAB1641552.1"/>
    </source>
</evidence>
<dbReference type="InterPro" id="IPR011059">
    <property type="entry name" value="Metal-dep_hydrolase_composite"/>
</dbReference>
<keyword evidence="7" id="KW-1133">Transmembrane helix</keyword>
<dbReference type="AlphaFoldDB" id="A0A6N6NPW8"/>
<keyword evidence="7" id="KW-0472">Membrane</keyword>
<dbReference type="InterPro" id="IPR006680">
    <property type="entry name" value="Amidohydro-rel"/>
</dbReference>
<evidence type="ECO:0000256" key="1">
    <source>
        <dbReference type="ARBA" id="ARBA00006773"/>
    </source>
</evidence>
<dbReference type="SUPFAM" id="SSF51338">
    <property type="entry name" value="Composite domain of metallo-dependent hydrolases"/>
    <property type="match status" value="1"/>
</dbReference>
<evidence type="ECO:0000256" key="6">
    <source>
        <dbReference type="HAMAP-Rule" id="MF_01518"/>
    </source>
</evidence>
<dbReference type="Pfam" id="PF01979">
    <property type="entry name" value="Amidohydro_1"/>
    <property type="match status" value="1"/>
</dbReference>
<comment type="cofactor">
    <cofactor evidence="6">
        <name>Mn(2+)</name>
        <dbReference type="ChEBI" id="CHEBI:29035"/>
    </cofactor>
</comment>
<dbReference type="Proteomes" id="UP000468668">
    <property type="component" value="Unassembled WGS sequence"/>
</dbReference>
<evidence type="ECO:0000256" key="3">
    <source>
        <dbReference type="ARBA" id="ARBA00022801"/>
    </source>
</evidence>
<dbReference type="InterPro" id="IPR006679">
    <property type="entry name" value="Adenine_deam"/>
</dbReference>
<dbReference type="Gene3D" id="3.20.20.140">
    <property type="entry name" value="Metal-dependent hydrolases"/>
    <property type="match status" value="1"/>
</dbReference>
<reference evidence="10 11" key="1">
    <citation type="submission" date="2019-09" db="EMBL/GenBank/DDBJ databases">
        <title>Whole genome shotgun sequencing (WGS) of Ellagibacter isourolithinifaciens DSM 104140(T) and Adlercreutzia muris DSM 29508(T).</title>
        <authorList>
            <person name="Stoll D.A."/>
            <person name="Danylec N."/>
            <person name="Huch M."/>
        </authorList>
    </citation>
    <scope>NUCLEOTIDE SEQUENCE [LARGE SCALE GENOMIC DNA]</scope>
    <source>
        <strain evidence="10 11">DSM 104140</strain>
    </source>
</reference>
<dbReference type="GeneID" id="98657441"/>
<dbReference type="PANTHER" id="PTHR11113">
    <property type="entry name" value="N-ACETYLGLUCOSAMINE-6-PHOSPHATE DEACETYLASE"/>
    <property type="match status" value="1"/>
</dbReference>
<keyword evidence="11" id="KW-1185">Reference proteome</keyword>
<evidence type="ECO:0000256" key="5">
    <source>
        <dbReference type="ARBA" id="ARBA00047720"/>
    </source>
</evidence>
<keyword evidence="4 6" id="KW-0464">Manganese</keyword>
<keyword evidence="3 6" id="KW-0378">Hydrolase</keyword>
<comment type="similarity">
    <text evidence="1 6">Belongs to the metallo-dependent hydrolases superfamily. Adenine deaminase family.</text>
</comment>
<feature type="domain" description="Amidohydrolase-related" evidence="8">
    <location>
        <begin position="67"/>
        <end position="355"/>
    </location>
</feature>
<organism evidence="10 11">
    <name type="scientific">Ellagibacter isourolithinifaciens</name>
    <dbReference type="NCBI Taxonomy" id="2137581"/>
    <lineage>
        <taxon>Bacteria</taxon>
        <taxon>Bacillati</taxon>
        <taxon>Actinomycetota</taxon>
        <taxon>Coriobacteriia</taxon>
        <taxon>Eggerthellales</taxon>
        <taxon>Eggerthellaceae</taxon>
        <taxon>Ellagibacter</taxon>
    </lineage>
</organism>
<comment type="caution">
    <text evidence="10">The sequence shown here is derived from an EMBL/GenBank/DDBJ whole genome shotgun (WGS) entry which is preliminary data.</text>
</comment>
<keyword evidence="7" id="KW-0812">Transmembrane</keyword>
<name>A0A6N6NPW8_9ACTN</name>
<dbReference type="Gene3D" id="2.30.40.10">
    <property type="entry name" value="Urease, subunit C, domain 1"/>
    <property type="match status" value="1"/>
</dbReference>
<evidence type="ECO:0000259" key="8">
    <source>
        <dbReference type="Pfam" id="PF01979"/>
    </source>
</evidence>
<evidence type="ECO:0000259" key="9">
    <source>
        <dbReference type="Pfam" id="PF13382"/>
    </source>
</evidence>
<dbReference type="PANTHER" id="PTHR11113:SF2">
    <property type="entry name" value="ADENINE DEAMINASE"/>
    <property type="match status" value="1"/>
</dbReference>
<dbReference type="SUPFAM" id="SSF51556">
    <property type="entry name" value="Metallo-dependent hydrolases"/>
    <property type="match status" value="1"/>
</dbReference>
<accession>A0A6N6NPW8</accession>
<dbReference type="EMBL" id="WAJR01000005">
    <property type="protein sequence ID" value="KAB1641552.1"/>
    <property type="molecule type" value="Genomic_DNA"/>
</dbReference>
<protein>
    <recommendedName>
        <fullName evidence="2 6">Adenine deaminase</fullName>
        <shortName evidence="6">Adenase</shortName>
        <shortName evidence="6">Adenine aminase</shortName>
        <ecNumber evidence="2 6">3.5.4.2</ecNumber>
    </recommendedName>
</protein>
<dbReference type="GO" id="GO:0000034">
    <property type="term" value="F:adenine deaminase activity"/>
    <property type="evidence" value="ECO:0007669"/>
    <property type="project" value="UniProtKB-UniRule"/>
</dbReference>
<gene>
    <name evidence="6" type="primary">ade</name>
    <name evidence="10" type="ORF">F8C90_03360</name>
</gene>
<evidence type="ECO:0000256" key="4">
    <source>
        <dbReference type="ARBA" id="ARBA00023211"/>
    </source>
</evidence>
<feature type="transmembrane region" description="Helical" evidence="7">
    <location>
        <begin position="546"/>
        <end position="567"/>
    </location>
</feature>
<feature type="domain" description="Adenine deaminase C-terminal" evidence="9">
    <location>
        <begin position="413"/>
        <end position="577"/>
    </location>
</feature>
<dbReference type="EC" id="3.5.4.2" evidence="2 6"/>
<dbReference type="InterPro" id="IPR032466">
    <property type="entry name" value="Metal_Hydrolase"/>
</dbReference>
<evidence type="ECO:0000313" key="11">
    <source>
        <dbReference type="Proteomes" id="UP000468668"/>
    </source>
</evidence>
<evidence type="ECO:0000256" key="7">
    <source>
        <dbReference type="SAM" id="Phobius"/>
    </source>
</evidence>
<evidence type="ECO:0000256" key="2">
    <source>
        <dbReference type="ARBA" id="ARBA00012782"/>
    </source>
</evidence>
<dbReference type="GO" id="GO:0006146">
    <property type="term" value="P:adenine catabolic process"/>
    <property type="evidence" value="ECO:0007669"/>
    <property type="project" value="InterPro"/>
</dbReference>
<dbReference type="Pfam" id="PF13382">
    <property type="entry name" value="Adenine_deam_C"/>
    <property type="match status" value="1"/>
</dbReference>